<dbReference type="EMBL" id="VIGC01000002">
    <property type="protein sequence ID" value="TQE97781.1"/>
    <property type="molecule type" value="Genomic_DNA"/>
</dbReference>
<evidence type="ECO:0000256" key="6">
    <source>
        <dbReference type="ARBA" id="ARBA00023136"/>
    </source>
</evidence>
<evidence type="ECO:0000313" key="10">
    <source>
        <dbReference type="Proteomes" id="UP000317371"/>
    </source>
</evidence>
<dbReference type="InterPro" id="IPR051393">
    <property type="entry name" value="ABC_transporter_permease"/>
</dbReference>
<evidence type="ECO:0000256" key="2">
    <source>
        <dbReference type="ARBA" id="ARBA00022448"/>
    </source>
</evidence>
<dbReference type="AlphaFoldDB" id="A0A540VLY4"/>
<keyword evidence="10" id="KW-1185">Reference proteome</keyword>
<accession>A0A540VLY4</accession>
<dbReference type="OrthoDB" id="9809173at2"/>
<dbReference type="GO" id="GO:0055085">
    <property type="term" value="P:transmembrane transport"/>
    <property type="evidence" value="ECO:0007669"/>
    <property type="project" value="InterPro"/>
</dbReference>
<feature type="transmembrane region" description="Helical" evidence="7">
    <location>
        <begin position="165"/>
        <end position="183"/>
    </location>
</feature>
<reference evidence="9 10" key="1">
    <citation type="submission" date="2019-06" db="EMBL/GenBank/DDBJ databases">
        <title>Genome sequence of Litorilinea aerophila BAA-2444.</title>
        <authorList>
            <person name="Maclea K.S."/>
            <person name="Maurais E.G."/>
            <person name="Iannazzi L.C."/>
        </authorList>
    </citation>
    <scope>NUCLEOTIDE SEQUENCE [LARGE SCALE GENOMIC DNA]</scope>
    <source>
        <strain evidence="9 10">ATCC BAA-2444</strain>
    </source>
</reference>
<feature type="transmembrane region" description="Helical" evidence="7">
    <location>
        <begin position="28"/>
        <end position="47"/>
    </location>
</feature>
<proteinExistence type="inferred from homology"/>
<feature type="transmembrane region" description="Helical" evidence="7">
    <location>
        <begin position="91"/>
        <end position="112"/>
    </location>
</feature>
<feature type="transmembrane region" description="Helical" evidence="7">
    <location>
        <begin position="283"/>
        <end position="302"/>
    </location>
</feature>
<dbReference type="Proteomes" id="UP000317371">
    <property type="component" value="Unassembled WGS sequence"/>
</dbReference>
<dbReference type="Gene3D" id="1.10.3720.10">
    <property type="entry name" value="MetI-like"/>
    <property type="match status" value="1"/>
</dbReference>
<evidence type="ECO:0000256" key="4">
    <source>
        <dbReference type="ARBA" id="ARBA00022692"/>
    </source>
</evidence>
<dbReference type="SUPFAM" id="SSF161098">
    <property type="entry name" value="MetI-like"/>
    <property type="match status" value="1"/>
</dbReference>
<dbReference type="InParanoid" id="A0A540VLY4"/>
<sequence>MKVAGSTWAAQSGPLSAWWFRLSNNEHFVGYIFIAPLLVGLLVFTYGPVLAAFGLSFTKGDYISTPKWIGLDNYRALLQDELFWKSLWNTVYYVVGVVPLGIVLSLLLALAMNQKLRGIVFYRSIFFLPTITSSVAISLMWLWIYNPEFGVLNFLLRLVGVKGPAWLSTPEWAMPAVIIMAVWRGLGYNMLIFLAGLQGIPEVYYEAAEIDGAGGWAKFRYITVPLLSPTTFMLLILGLIGAFQVFEYTYVMTGGGPLYSTLTMVLYVYTNAFRFFEMGYASALAYVLFFILLGLTLVQFKYQDRWVHYE</sequence>
<comment type="caution">
    <text evidence="9">The sequence shown here is derived from an EMBL/GenBank/DDBJ whole genome shotgun (WGS) entry which is preliminary data.</text>
</comment>
<dbReference type="GO" id="GO:0005886">
    <property type="term" value="C:plasma membrane"/>
    <property type="evidence" value="ECO:0007669"/>
    <property type="project" value="UniProtKB-SubCell"/>
</dbReference>
<keyword evidence="6 7" id="KW-0472">Membrane</keyword>
<dbReference type="PANTHER" id="PTHR30193">
    <property type="entry name" value="ABC TRANSPORTER PERMEASE PROTEIN"/>
    <property type="match status" value="1"/>
</dbReference>
<evidence type="ECO:0000256" key="7">
    <source>
        <dbReference type="RuleBase" id="RU363032"/>
    </source>
</evidence>
<dbReference type="FunCoup" id="A0A540VLY4">
    <property type="interactions" value="109"/>
</dbReference>
<keyword evidence="4 7" id="KW-0812">Transmembrane</keyword>
<dbReference type="InterPro" id="IPR035906">
    <property type="entry name" value="MetI-like_sf"/>
</dbReference>
<evidence type="ECO:0000256" key="3">
    <source>
        <dbReference type="ARBA" id="ARBA00022475"/>
    </source>
</evidence>
<gene>
    <name evidence="9" type="ORF">FKZ61_02525</name>
</gene>
<feature type="transmembrane region" description="Helical" evidence="7">
    <location>
        <begin position="258"/>
        <end position="276"/>
    </location>
</feature>
<keyword evidence="3" id="KW-1003">Cell membrane</keyword>
<protein>
    <submittedName>
        <fullName evidence="9">Sugar ABC transporter permease</fullName>
    </submittedName>
</protein>
<feature type="transmembrane region" description="Helical" evidence="7">
    <location>
        <begin position="226"/>
        <end position="246"/>
    </location>
</feature>
<dbReference type="PROSITE" id="PS50928">
    <property type="entry name" value="ABC_TM1"/>
    <property type="match status" value="1"/>
</dbReference>
<feature type="transmembrane region" description="Helical" evidence="7">
    <location>
        <begin position="124"/>
        <end position="145"/>
    </location>
</feature>
<dbReference type="PANTHER" id="PTHR30193:SF37">
    <property type="entry name" value="INNER MEMBRANE ABC TRANSPORTER PERMEASE PROTEIN YCJO"/>
    <property type="match status" value="1"/>
</dbReference>
<keyword evidence="5 7" id="KW-1133">Transmembrane helix</keyword>
<comment type="similarity">
    <text evidence="7">Belongs to the binding-protein-dependent transport system permease family.</text>
</comment>
<dbReference type="Pfam" id="PF00528">
    <property type="entry name" value="BPD_transp_1"/>
    <property type="match status" value="1"/>
</dbReference>
<evidence type="ECO:0000256" key="1">
    <source>
        <dbReference type="ARBA" id="ARBA00004651"/>
    </source>
</evidence>
<dbReference type="CDD" id="cd06261">
    <property type="entry name" value="TM_PBP2"/>
    <property type="match status" value="1"/>
</dbReference>
<name>A0A540VLY4_9CHLR</name>
<evidence type="ECO:0000256" key="5">
    <source>
        <dbReference type="ARBA" id="ARBA00022989"/>
    </source>
</evidence>
<keyword evidence="2 7" id="KW-0813">Transport</keyword>
<evidence type="ECO:0000259" key="8">
    <source>
        <dbReference type="PROSITE" id="PS50928"/>
    </source>
</evidence>
<organism evidence="9 10">
    <name type="scientific">Litorilinea aerophila</name>
    <dbReference type="NCBI Taxonomy" id="1204385"/>
    <lineage>
        <taxon>Bacteria</taxon>
        <taxon>Bacillati</taxon>
        <taxon>Chloroflexota</taxon>
        <taxon>Caldilineae</taxon>
        <taxon>Caldilineales</taxon>
        <taxon>Caldilineaceae</taxon>
        <taxon>Litorilinea</taxon>
    </lineage>
</organism>
<comment type="subcellular location">
    <subcellularLocation>
        <location evidence="1 7">Cell membrane</location>
        <topology evidence="1 7">Multi-pass membrane protein</topology>
    </subcellularLocation>
</comment>
<dbReference type="InterPro" id="IPR000515">
    <property type="entry name" value="MetI-like"/>
</dbReference>
<evidence type="ECO:0000313" key="9">
    <source>
        <dbReference type="EMBL" id="TQE97781.1"/>
    </source>
</evidence>
<feature type="domain" description="ABC transmembrane type-1" evidence="8">
    <location>
        <begin position="87"/>
        <end position="299"/>
    </location>
</feature>